<reference evidence="3" key="1">
    <citation type="submission" date="2022-07" db="EMBL/GenBank/DDBJ databases">
        <title>Phylogenomic reconstructions and comparative analyses of Kickxellomycotina fungi.</title>
        <authorList>
            <person name="Reynolds N.K."/>
            <person name="Stajich J.E."/>
            <person name="Barry K."/>
            <person name="Grigoriev I.V."/>
            <person name="Crous P."/>
            <person name="Smith M.E."/>
        </authorList>
    </citation>
    <scope>NUCLEOTIDE SEQUENCE</scope>
    <source>
        <strain evidence="3">NBRC 100468</strain>
    </source>
</reference>
<feature type="region of interest" description="Disordered" evidence="2">
    <location>
        <begin position="473"/>
        <end position="749"/>
    </location>
</feature>
<feature type="compositionally biased region" description="Polar residues" evidence="2">
    <location>
        <begin position="24"/>
        <end position="44"/>
    </location>
</feature>
<accession>A0A9W8A9Q4</accession>
<keyword evidence="1" id="KW-0175">Coiled coil</keyword>
<feature type="region of interest" description="Disordered" evidence="2">
    <location>
        <begin position="314"/>
        <end position="371"/>
    </location>
</feature>
<proteinExistence type="predicted"/>
<organism evidence="3 4">
    <name type="scientific">Mycoemilia scoparia</name>
    <dbReference type="NCBI Taxonomy" id="417184"/>
    <lineage>
        <taxon>Eukaryota</taxon>
        <taxon>Fungi</taxon>
        <taxon>Fungi incertae sedis</taxon>
        <taxon>Zoopagomycota</taxon>
        <taxon>Kickxellomycotina</taxon>
        <taxon>Kickxellomycetes</taxon>
        <taxon>Kickxellales</taxon>
        <taxon>Kickxellaceae</taxon>
        <taxon>Mycoemilia</taxon>
    </lineage>
</organism>
<evidence type="ECO:0000256" key="2">
    <source>
        <dbReference type="SAM" id="MobiDB-lite"/>
    </source>
</evidence>
<keyword evidence="4" id="KW-1185">Reference proteome</keyword>
<feature type="compositionally biased region" description="Polar residues" evidence="2">
    <location>
        <begin position="602"/>
        <end position="615"/>
    </location>
</feature>
<protein>
    <submittedName>
        <fullName evidence="3">Uncharacterized protein</fullName>
    </submittedName>
</protein>
<dbReference type="AlphaFoldDB" id="A0A9W8A9Q4"/>
<dbReference type="EMBL" id="JANBPU010000007">
    <property type="protein sequence ID" value="KAJ1921096.1"/>
    <property type="molecule type" value="Genomic_DNA"/>
</dbReference>
<feature type="compositionally biased region" description="Polar residues" evidence="2">
    <location>
        <begin position="628"/>
        <end position="662"/>
    </location>
</feature>
<feature type="compositionally biased region" description="Low complexity" evidence="2">
    <location>
        <begin position="75"/>
        <end position="93"/>
    </location>
</feature>
<feature type="compositionally biased region" description="Basic and acidic residues" evidence="2">
    <location>
        <begin position="589"/>
        <end position="600"/>
    </location>
</feature>
<evidence type="ECO:0000313" key="4">
    <source>
        <dbReference type="Proteomes" id="UP001150538"/>
    </source>
</evidence>
<feature type="region of interest" description="Disordered" evidence="2">
    <location>
        <begin position="1"/>
        <end position="125"/>
    </location>
</feature>
<sequence length="749" mass="81225">MSKSEDNFSDSGPHYDKSKGGLSQEGTANSQRTLRTLSGHTNSNLEKHYGFQDNSAKPTLETSITQENSPRKSNNDINSQENQISSQSSSNQEPGLTTSQPQPPMPIKEQTSNENSPKRSLPQHELRDLTLSELLVRYEGNKEMLGLVLSAKSEEDRAKVERERRRIEELRLENKRMDLEFERFRHYRYYQHRPQYPVGPMTAHPVFQPYPYPHHHPQAQHRYPQGQHYNGQFSARDRMEVSPIGGPRSHTDVAISYRPEGPPRDHQRPPAAGSSHHPVRSYHHPDTPGGPSSNVASQSPFAFFKQPIGEVIHHPSQLHPKHPAGHRATSYSGNYRPHGGQHLAPSAKDQDLSKSPARYGSSSAASNPNLCKHVPPAVEGLSVNIGALNRGPEKQLEAGSVENFNGKRLQSDGPMSAPVRGPSFQKRKIRHEDVLEALRRKVRANTQAKALSAHPSNISSAMSPTSTVVGPGMPPYFRDSQMSPSTGNTITPATATASTETSSFISKSISAPESSNHKSSESIGNVKGGAEYRGTTASIPSTIREENTGSSIRVSSYMDDYDVSSSSSSSSSSSGSASPASPIFSQRYGQREFTYRKEAPTDESTTGHQKYQNSMLGKGNSVKLDGFQNRTTHHNNSGNSSGQAPRLPSLSNILSQQPSDVSPPQKRISAVRSTAQSGCYRPSPLPDKAAGYYSTSSPPASAAVQDVAVASRSGGGSSVINSINNTPNNNNNNATSNTGGTSTTAATKV</sequence>
<dbReference type="OrthoDB" id="2272836at2759"/>
<feature type="compositionally biased region" description="Polar residues" evidence="2">
    <location>
        <begin position="52"/>
        <end position="68"/>
    </location>
</feature>
<name>A0A9W8A9Q4_9FUNG</name>
<comment type="caution">
    <text evidence="3">The sequence shown here is derived from an EMBL/GenBank/DDBJ whole genome shotgun (WGS) entry which is preliminary data.</text>
</comment>
<feature type="compositionally biased region" description="Polar residues" evidence="2">
    <location>
        <begin position="504"/>
        <end position="514"/>
    </location>
</feature>
<evidence type="ECO:0000313" key="3">
    <source>
        <dbReference type="EMBL" id="KAJ1921096.1"/>
    </source>
</evidence>
<feature type="compositionally biased region" description="Low complexity" evidence="2">
    <location>
        <begin position="564"/>
        <end position="582"/>
    </location>
</feature>
<dbReference type="Proteomes" id="UP001150538">
    <property type="component" value="Unassembled WGS sequence"/>
</dbReference>
<gene>
    <name evidence="3" type="ORF">H4219_000955</name>
</gene>
<feature type="compositionally biased region" description="Low complexity" evidence="2">
    <location>
        <begin position="689"/>
        <end position="749"/>
    </location>
</feature>
<feature type="compositionally biased region" description="Low complexity" evidence="2">
    <location>
        <begin position="489"/>
        <end position="503"/>
    </location>
</feature>
<evidence type="ECO:0000256" key="1">
    <source>
        <dbReference type="SAM" id="Coils"/>
    </source>
</evidence>
<feature type="region of interest" description="Disordered" evidence="2">
    <location>
        <begin position="239"/>
        <end position="298"/>
    </location>
</feature>
<feature type="compositionally biased region" description="Polar residues" evidence="2">
    <location>
        <begin position="360"/>
        <end position="369"/>
    </location>
</feature>
<feature type="coiled-coil region" evidence="1">
    <location>
        <begin position="150"/>
        <end position="180"/>
    </location>
</feature>